<evidence type="ECO:0000256" key="1">
    <source>
        <dbReference type="SAM" id="SignalP"/>
    </source>
</evidence>
<feature type="chain" id="PRO_5045668116" evidence="1">
    <location>
        <begin position="21"/>
        <end position="123"/>
    </location>
</feature>
<organism evidence="2 3">
    <name type="scientific">Kangiella japonica</name>
    <dbReference type="NCBI Taxonomy" id="647384"/>
    <lineage>
        <taxon>Bacteria</taxon>
        <taxon>Pseudomonadati</taxon>
        <taxon>Pseudomonadota</taxon>
        <taxon>Gammaproteobacteria</taxon>
        <taxon>Kangiellales</taxon>
        <taxon>Kangiellaceae</taxon>
        <taxon>Kangiella</taxon>
    </lineage>
</organism>
<protein>
    <submittedName>
        <fullName evidence="2">Uncharacterized protein</fullName>
    </submittedName>
</protein>
<evidence type="ECO:0000313" key="2">
    <source>
        <dbReference type="EMBL" id="GAA0198883.1"/>
    </source>
</evidence>
<dbReference type="EMBL" id="BAAAFM010000001">
    <property type="protein sequence ID" value="GAA0198883.1"/>
    <property type="molecule type" value="Genomic_DNA"/>
</dbReference>
<feature type="signal peptide" evidence="1">
    <location>
        <begin position="1"/>
        <end position="20"/>
    </location>
</feature>
<accession>A0ABN0STQ0</accession>
<dbReference type="Proteomes" id="UP001501221">
    <property type="component" value="Unassembled WGS sequence"/>
</dbReference>
<sequence length="123" mass="13826">MKKLVISGLLLAGSTLPLQADNSASKHFVLVTTHQNDIGEICPEMNAGQTLSFDFKSNNEVEFNLHYHEGEKVNYPIEPHKVTSLKQSFEAPIKQTYCLMWKGLSEEAAKIKVNYSIFTPIKN</sequence>
<comment type="caution">
    <text evidence="2">The sequence shown here is derived from an EMBL/GenBank/DDBJ whole genome shotgun (WGS) entry which is preliminary data.</text>
</comment>
<keyword evidence="3" id="KW-1185">Reference proteome</keyword>
<evidence type="ECO:0000313" key="3">
    <source>
        <dbReference type="Proteomes" id="UP001501221"/>
    </source>
</evidence>
<gene>
    <name evidence="2" type="ORF">GCM10009123_02740</name>
</gene>
<name>A0ABN0STQ0_9GAMM</name>
<dbReference type="RefSeq" id="WP_343985473.1">
    <property type="nucleotide sequence ID" value="NZ_BAAAFM010000001.1"/>
</dbReference>
<proteinExistence type="predicted"/>
<keyword evidence="1" id="KW-0732">Signal</keyword>
<reference evidence="2 3" key="1">
    <citation type="journal article" date="2019" name="Int. J. Syst. Evol. Microbiol.">
        <title>The Global Catalogue of Microorganisms (GCM) 10K type strain sequencing project: providing services to taxonomists for standard genome sequencing and annotation.</title>
        <authorList>
            <consortium name="The Broad Institute Genomics Platform"/>
            <consortium name="The Broad Institute Genome Sequencing Center for Infectious Disease"/>
            <person name="Wu L."/>
            <person name="Ma J."/>
        </authorList>
    </citation>
    <scope>NUCLEOTIDE SEQUENCE [LARGE SCALE GENOMIC DNA]</scope>
    <source>
        <strain evidence="2 3">JCM 16211</strain>
    </source>
</reference>